<comment type="similarity">
    <text evidence="1">Belongs to the ARG7 family.</text>
</comment>
<dbReference type="PANTHER" id="PTHR31929">
    <property type="entry name" value="SAUR-LIKE AUXIN-RESPONSIVE PROTEIN FAMILY-RELATED"/>
    <property type="match status" value="1"/>
</dbReference>
<accession>A0AAP0IDZ8</accession>
<gene>
    <name evidence="2" type="ORF">Scep_020486</name>
</gene>
<keyword evidence="3" id="KW-1185">Reference proteome</keyword>
<evidence type="ECO:0008006" key="4">
    <source>
        <dbReference type="Google" id="ProtNLM"/>
    </source>
</evidence>
<protein>
    <recommendedName>
        <fullName evidence="4">Small auxin up regulated protein</fullName>
    </recommendedName>
</protein>
<dbReference type="InterPro" id="IPR003676">
    <property type="entry name" value="SAUR_fam"/>
</dbReference>
<dbReference type="GO" id="GO:0009733">
    <property type="term" value="P:response to auxin"/>
    <property type="evidence" value="ECO:0007669"/>
    <property type="project" value="InterPro"/>
</dbReference>
<dbReference type="AlphaFoldDB" id="A0AAP0IDZ8"/>
<dbReference type="Proteomes" id="UP001419268">
    <property type="component" value="Unassembled WGS sequence"/>
</dbReference>
<proteinExistence type="inferred from homology"/>
<dbReference type="Pfam" id="PF02519">
    <property type="entry name" value="Auxin_inducible"/>
    <property type="match status" value="2"/>
</dbReference>
<name>A0AAP0IDZ8_9MAGN</name>
<evidence type="ECO:0000313" key="3">
    <source>
        <dbReference type="Proteomes" id="UP001419268"/>
    </source>
</evidence>
<sequence length="232" mass="25375">MGIRLLGKVLAKQIPQHAALTSSVAGIPKGHLAVYVGETQKKRFVVPITYLSHPSFQDLLSRAEEEFGFDHAMGGLTIPCREEDFMSLATCLNALELAQRAIHTPSLPSSLIAKYSLFQAFINILVVLVCLELQTMGIRLLGKVLAKQIPQCSVLSSSITGIPKGHLAVYVGETQKKRFVVPISYLSHPSFQDLLSQAKDEFGFDHPMGGLTIPCSEDAFTKSYFEVLVSGR</sequence>
<evidence type="ECO:0000313" key="2">
    <source>
        <dbReference type="EMBL" id="KAK9112967.1"/>
    </source>
</evidence>
<comment type="caution">
    <text evidence="2">The sequence shown here is derived from an EMBL/GenBank/DDBJ whole genome shotgun (WGS) entry which is preliminary data.</text>
</comment>
<evidence type="ECO:0000256" key="1">
    <source>
        <dbReference type="ARBA" id="ARBA00006974"/>
    </source>
</evidence>
<reference evidence="2 3" key="1">
    <citation type="submission" date="2024-01" db="EMBL/GenBank/DDBJ databases">
        <title>Genome assemblies of Stephania.</title>
        <authorList>
            <person name="Yang L."/>
        </authorList>
    </citation>
    <scope>NUCLEOTIDE SEQUENCE [LARGE SCALE GENOMIC DNA]</scope>
    <source>
        <strain evidence="2">JXDWG</strain>
        <tissue evidence="2">Leaf</tissue>
    </source>
</reference>
<organism evidence="2 3">
    <name type="scientific">Stephania cephalantha</name>
    <dbReference type="NCBI Taxonomy" id="152367"/>
    <lineage>
        <taxon>Eukaryota</taxon>
        <taxon>Viridiplantae</taxon>
        <taxon>Streptophyta</taxon>
        <taxon>Embryophyta</taxon>
        <taxon>Tracheophyta</taxon>
        <taxon>Spermatophyta</taxon>
        <taxon>Magnoliopsida</taxon>
        <taxon>Ranunculales</taxon>
        <taxon>Menispermaceae</taxon>
        <taxon>Menispermoideae</taxon>
        <taxon>Cissampelideae</taxon>
        <taxon>Stephania</taxon>
    </lineage>
</organism>
<dbReference type="EMBL" id="JBBNAG010000008">
    <property type="protein sequence ID" value="KAK9112967.1"/>
    <property type="molecule type" value="Genomic_DNA"/>
</dbReference>